<evidence type="ECO:0008006" key="12">
    <source>
        <dbReference type="Google" id="ProtNLM"/>
    </source>
</evidence>
<keyword evidence="3" id="KW-1003">Cell membrane</keyword>
<feature type="transmembrane region" description="Helical" evidence="7">
    <location>
        <begin position="273"/>
        <end position="296"/>
    </location>
</feature>
<proteinExistence type="inferred from homology"/>
<evidence type="ECO:0000256" key="2">
    <source>
        <dbReference type="ARBA" id="ARBA00005801"/>
    </source>
</evidence>
<name>A0A1F5SZB8_9BACT</name>
<dbReference type="Pfam" id="PF06750">
    <property type="entry name" value="A24_N_bact"/>
    <property type="match status" value="1"/>
</dbReference>
<evidence type="ECO:0000313" key="11">
    <source>
        <dbReference type="Proteomes" id="UP000176915"/>
    </source>
</evidence>
<evidence type="ECO:0000259" key="9">
    <source>
        <dbReference type="Pfam" id="PF06750"/>
    </source>
</evidence>
<feature type="transmembrane region" description="Helical" evidence="7">
    <location>
        <begin position="145"/>
        <end position="165"/>
    </location>
</feature>
<dbReference type="Proteomes" id="UP000176915">
    <property type="component" value="Unassembled WGS sequence"/>
</dbReference>
<evidence type="ECO:0000259" key="8">
    <source>
        <dbReference type="Pfam" id="PF01478"/>
    </source>
</evidence>
<evidence type="ECO:0000256" key="5">
    <source>
        <dbReference type="ARBA" id="ARBA00022989"/>
    </source>
</evidence>
<reference evidence="10 11" key="1">
    <citation type="journal article" date="2016" name="Nat. Commun.">
        <title>Thousands of microbial genomes shed light on interconnected biogeochemical processes in an aquifer system.</title>
        <authorList>
            <person name="Anantharaman K."/>
            <person name="Brown C.T."/>
            <person name="Hug L.A."/>
            <person name="Sharon I."/>
            <person name="Castelle C.J."/>
            <person name="Probst A.J."/>
            <person name="Thomas B.C."/>
            <person name="Singh A."/>
            <person name="Wilkins M.J."/>
            <person name="Karaoz U."/>
            <person name="Brodie E.L."/>
            <person name="Williams K.H."/>
            <person name="Hubbard S.S."/>
            <person name="Banfield J.F."/>
        </authorList>
    </citation>
    <scope>NUCLEOTIDE SEQUENCE [LARGE SCALE GENOMIC DNA]</scope>
</reference>
<sequence length="299" mass="33134">MPASIILAFIFVFGLIIGSFLNCLIWRLHEKIPLIPVSAKGGSASGGKGANKWKRSCCPKCKTQIAWYDNLPVLSFILLKGKCRHCKKSISIQYPIVELTAGILFVIAFINNFSALGGSASGGQFSIFNFQTIFNIQFSISNYKLLIALVRDWFLISVMIVIFIYDLRWYQILDKVTLPACLVVLIFNFLLNFSLWNLLFSGIIGGGFFLIQFVISRGKWIGGGDIRLGLLMGLGLGWPAVLLAIIISYFIGSVIGVGLILAGKKNWGSEVPLGVFLAVGAIISLFWYEPILNWYLNIF</sequence>
<comment type="caution">
    <text evidence="10">The sequence shown here is derived from an EMBL/GenBank/DDBJ whole genome shotgun (WGS) entry which is preliminary data.</text>
</comment>
<keyword evidence="5 7" id="KW-1133">Transmembrane helix</keyword>
<evidence type="ECO:0000256" key="1">
    <source>
        <dbReference type="ARBA" id="ARBA00004651"/>
    </source>
</evidence>
<evidence type="ECO:0000256" key="6">
    <source>
        <dbReference type="ARBA" id="ARBA00023136"/>
    </source>
</evidence>
<dbReference type="InterPro" id="IPR000045">
    <property type="entry name" value="Prepilin_IV_endopep_pep"/>
</dbReference>
<dbReference type="PANTHER" id="PTHR30487">
    <property type="entry name" value="TYPE 4 PREPILIN-LIKE PROTEINS LEADER PEPTIDE-PROCESSING ENZYME"/>
    <property type="match status" value="1"/>
</dbReference>
<gene>
    <name evidence="10" type="ORF">A3H09_01260</name>
</gene>
<feature type="transmembrane region" description="Helical" evidence="7">
    <location>
        <begin position="196"/>
        <end position="216"/>
    </location>
</feature>
<dbReference type="PANTHER" id="PTHR30487:SF0">
    <property type="entry name" value="PREPILIN LEADER PEPTIDASE_N-METHYLTRANSFERASE-RELATED"/>
    <property type="match status" value="1"/>
</dbReference>
<organism evidence="10 11">
    <name type="scientific">Candidatus Falkowbacteria bacterium RIFCSPLOWO2_12_FULL_45_13</name>
    <dbReference type="NCBI Taxonomy" id="1797991"/>
    <lineage>
        <taxon>Bacteria</taxon>
        <taxon>Candidatus Falkowiibacteriota</taxon>
    </lineage>
</organism>
<keyword evidence="4 7" id="KW-0812">Transmembrane</keyword>
<evidence type="ECO:0000313" key="10">
    <source>
        <dbReference type="EMBL" id="OGF32048.1"/>
    </source>
</evidence>
<keyword evidence="6 7" id="KW-0472">Membrane</keyword>
<dbReference type="Gene3D" id="1.20.120.1220">
    <property type="match status" value="1"/>
</dbReference>
<feature type="transmembrane region" description="Helical" evidence="7">
    <location>
        <begin position="92"/>
        <end position="110"/>
    </location>
</feature>
<accession>A0A1F5SZB8</accession>
<dbReference type="GO" id="GO:0004190">
    <property type="term" value="F:aspartic-type endopeptidase activity"/>
    <property type="evidence" value="ECO:0007669"/>
    <property type="project" value="InterPro"/>
</dbReference>
<dbReference type="AlphaFoldDB" id="A0A1F5SZB8"/>
<protein>
    <recommendedName>
        <fullName evidence="12">Prepilin peptidase</fullName>
    </recommendedName>
</protein>
<evidence type="ECO:0000256" key="7">
    <source>
        <dbReference type="SAM" id="Phobius"/>
    </source>
</evidence>
<comment type="similarity">
    <text evidence="2">Belongs to the peptidase A24 family.</text>
</comment>
<feature type="domain" description="Prepilin peptidase A24 N-terminal" evidence="9">
    <location>
        <begin position="12"/>
        <end position="110"/>
    </location>
</feature>
<feature type="transmembrane region" description="Helical" evidence="7">
    <location>
        <begin position="6"/>
        <end position="26"/>
    </location>
</feature>
<feature type="transmembrane region" description="Helical" evidence="7">
    <location>
        <begin position="228"/>
        <end position="261"/>
    </location>
</feature>
<evidence type="ECO:0000256" key="3">
    <source>
        <dbReference type="ARBA" id="ARBA00022475"/>
    </source>
</evidence>
<comment type="subcellular location">
    <subcellularLocation>
        <location evidence="1">Cell membrane</location>
        <topology evidence="1">Multi-pass membrane protein</topology>
    </subcellularLocation>
</comment>
<dbReference type="EMBL" id="MFFY01000008">
    <property type="protein sequence ID" value="OGF32048.1"/>
    <property type="molecule type" value="Genomic_DNA"/>
</dbReference>
<feature type="domain" description="Prepilin type IV endopeptidase peptidase" evidence="8">
    <location>
        <begin position="153"/>
        <end position="257"/>
    </location>
</feature>
<dbReference type="GO" id="GO:0005886">
    <property type="term" value="C:plasma membrane"/>
    <property type="evidence" value="ECO:0007669"/>
    <property type="project" value="UniProtKB-SubCell"/>
</dbReference>
<dbReference type="InterPro" id="IPR010627">
    <property type="entry name" value="Prepilin_pept_A24_N"/>
</dbReference>
<dbReference type="GO" id="GO:0006465">
    <property type="term" value="P:signal peptide processing"/>
    <property type="evidence" value="ECO:0007669"/>
    <property type="project" value="TreeGrafter"/>
</dbReference>
<dbReference type="InterPro" id="IPR050882">
    <property type="entry name" value="Prepilin_peptidase/N-MTase"/>
</dbReference>
<dbReference type="Pfam" id="PF01478">
    <property type="entry name" value="Peptidase_A24"/>
    <property type="match status" value="1"/>
</dbReference>
<evidence type="ECO:0000256" key="4">
    <source>
        <dbReference type="ARBA" id="ARBA00022692"/>
    </source>
</evidence>